<dbReference type="InterPro" id="IPR000608">
    <property type="entry name" value="UBC"/>
</dbReference>
<feature type="domain" description="UBC core" evidence="5">
    <location>
        <begin position="4"/>
        <end position="150"/>
    </location>
</feature>
<dbReference type="Gene3D" id="3.10.110.10">
    <property type="entry name" value="Ubiquitin Conjugating Enzyme"/>
    <property type="match status" value="1"/>
</dbReference>
<keyword evidence="4" id="KW-0067">ATP-binding</keyword>
<keyword evidence="1" id="KW-0808">Transferase</keyword>
<keyword evidence="7" id="KW-1185">Reference proteome</keyword>
<dbReference type="InterPro" id="IPR050113">
    <property type="entry name" value="Ub_conjugating_enzyme"/>
</dbReference>
<dbReference type="InterPro" id="IPR016135">
    <property type="entry name" value="UBQ-conjugating_enzyme/RWD"/>
</dbReference>
<evidence type="ECO:0000259" key="5">
    <source>
        <dbReference type="PROSITE" id="PS50127"/>
    </source>
</evidence>
<proteinExistence type="inferred from homology"/>
<dbReference type="PROSITE" id="PS50127">
    <property type="entry name" value="UBC_2"/>
    <property type="match status" value="1"/>
</dbReference>
<dbReference type="SUPFAM" id="SSF54495">
    <property type="entry name" value="UBC-like"/>
    <property type="match status" value="1"/>
</dbReference>
<protein>
    <recommendedName>
        <fullName evidence="5">UBC core domain-containing protein</fullName>
    </recommendedName>
</protein>
<evidence type="ECO:0000313" key="7">
    <source>
        <dbReference type="Proteomes" id="UP000827721"/>
    </source>
</evidence>
<reference evidence="6 7" key="1">
    <citation type="submission" date="2021-02" db="EMBL/GenBank/DDBJ databases">
        <title>Plant Genome Project.</title>
        <authorList>
            <person name="Zhang R.-G."/>
        </authorList>
    </citation>
    <scope>NUCLEOTIDE SEQUENCE [LARGE SCALE GENOMIC DNA]</scope>
    <source>
        <tissue evidence="6">Leaves</tissue>
    </source>
</reference>
<name>A0ABQ8HC45_9ROSI</name>
<comment type="caution">
    <text evidence="6">The sequence shown here is derived from an EMBL/GenBank/DDBJ whole genome shotgun (WGS) entry which is preliminary data.</text>
</comment>
<evidence type="ECO:0000256" key="1">
    <source>
        <dbReference type="ARBA" id="ARBA00022679"/>
    </source>
</evidence>
<comment type="similarity">
    <text evidence="4">Belongs to the ubiquitin-conjugating enzyme family.</text>
</comment>
<dbReference type="Proteomes" id="UP000827721">
    <property type="component" value="Unassembled WGS sequence"/>
</dbReference>
<dbReference type="PANTHER" id="PTHR24067">
    <property type="entry name" value="UBIQUITIN-CONJUGATING ENZYME E2"/>
    <property type="match status" value="1"/>
</dbReference>
<feature type="active site" description="Glycyl thioester intermediate" evidence="3">
    <location>
        <position position="88"/>
    </location>
</feature>
<dbReference type="EMBL" id="JAFEMO010000012">
    <property type="protein sequence ID" value="KAH7554054.1"/>
    <property type="molecule type" value="Genomic_DNA"/>
</dbReference>
<evidence type="ECO:0000313" key="6">
    <source>
        <dbReference type="EMBL" id="KAH7554054.1"/>
    </source>
</evidence>
<accession>A0ABQ8HC45</accession>
<evidence type="ECO:0000256" key="4">
    <source>
        <dbReference type="RuleBase" id="RU362109"/>
    </source>
</evidence>
<dbReference type="SMART" id="SM00212">
    <property type="entry name" value="UBCc"/>
    <property type="match status" value="1"/>
</dbReference>
<dbReference type="PROSITE" id="PS00183">
    <property type="entry name" value="UBC_1"/>
    <property type="match status" value="1"/>
</dbReference>
<dbReference type="InterPro" id="IPR023313">
    <property type="entry name" value="UBQ-conjugating_AS"/>
</dbReference>
<keyword evidence="4" id="KW-0547">Nucleotide-binding</keyword>
<keyword evidence="2 4" id="KW-0833">Ubl conjugation pathway</keyword>
<dbReference type="Pfam" id="PF00179">
    <property type="entry name" value="UQ_con"/>
    <property type="match status" value="1"/>
</dbReference>
<sequence length="152" mass="16924">METPGKKRLLKELKSLETDPPAGISVSPNESDFMIWKAIIVGPDGTHWDGGTFELILQFPEDYPNKPPSVQFVSEMFHPNIYEDGTICLDFLDSQWTPVLDVAAILVSIQSLLCEPNLDSPANPVAALMYTSDRKAYNQKLRTIVEGSWRAG</sequence>
<evidence type="ECO:0000256" key="2">
    <source>
        <dbReference type="ARBA" id="ARBA00022786"/>
    </source>
</evidence>
<organism evidence="6 7">
    <name type="scientific">Xanthoceras sorbifolium</name>
    <dbReference type="NCBI Taxonomy" id="99658"/>
    <lineage>
        <taxon>Eukaryota</taxon>
        <taxon>Viridiplantae</taxon>
        <taxon>Streptophyta</taxon>
        <taxon>Embryophyta</taxon>
        <taxon>Tracheophyta</taxon>
        <taxon>Spermatophyta</taxon>
        <taxon>Magnoliopsida</taxon>
        <taxon>eudicotyledons</taxon>
        <taxon>Gunneridae</taxon>
        <taxon>Pentapetalae</taxon>
        <taxon>rosids</taxon>
        <taxon>malvids</taxon>
        <taxon>Sapindales</taxon>
        <taxon>Sapindaceae</taxon>
        <taxon>Xanthoceroideae</taxon>
        <taxon>Xanthoceras</taxon>
    </lineage>
</organism>
<evidence type="ECO:0000256" key="3">
    <source>
        <dbReference type="PROSITE-ProRule" id="PRU10133"/>
    </source>
</evidence>
<dbReference type="CDD" id="cd23790">
    <property type="entry name" value="UBCc_UBE2A_2B"/>
    <property type="match status" value="1"/>
</dbReference>
<gene>
    <name evidence="6" type="ORF">JRO89_XS12G0102800</name>
</gene>